<dbReference type="EMBL" id="JAVDQT010000001">
    <property type="protein sequence ID" value="MDR6431497.1"/>
    <property type="molecule type" value="Genomic_DNA"/>
</dbReference>
<sequence length="51" mass="5895">MAECSRGFKETIKQTYDERIDAKSDSLEPEFSHYGKQKVDETNAMPNRLAK</sequence>
<organism evidence="2 3">
    <name type="scientific">Brucella pseudogrignonensis</name>
    <dbReference type="NCBI Taxonomy" id="419475"/>
    <lineage>
        <taxon>Bacteria</taxon>
        <taxon>Pseudomonadati</taxon>
        <taxon>Pseudomonadota</taxon>
        <taxon>Alphaproteobacteria</taxon>
        <taxon>Hyphomicrobiales</taxon>
        <taxon>Brucellaceae</taxon>
        <taxon>Brucella/Ochrobactrum group</taxon>
        <taxon>Brucella</taxon>
    </lineage>
</organism>
<feature type="compositionally biased region" description="Basic and acidic residues" evidence="1">
    <location>
        <begin position="20"/>
        <end position="41"/>
    </location>
</feature>
<gene>
    <name evidence="2" type="ORF">J2782_001202</name>
</gene>
<name>A0ABU1M633_9HYPH</name>
<comment type="caution">
    <text evidence="2">The sequence shown here is derived from an EMBL/GenBank/DDBJ whole genome shotgun (WGS) entry which is preliminary data.</text>
</comment>
<evidence type="ECO:0000256" key="1">
    <source>
        <dbReference type="SAM" id="MobiDB-lite"/>
    </source>
</evidence>
<accession>A0ABU1M633</accession>
<evidence type="ECO:0000313" key="3">
    <source>
        <dbReference type="Proteomes" id="UP001184614"/>
    </source>
</evidence>
<protein>
    <submittedName>
        <fullName evidence="2">Uncharacterized protein</fullName>
    </submittedName>
</protein>
<feature type="region of interest" description="Disordered" evidence="1">
    <location>
        <begin position="20"/>
        <end position="51"/>
    </location>
</feature>
<evidence type="ECO:0000313" key="2">
    <source>
        <dbReference type="EMBL" id="MDR6431497.1"/>
    </source>
</evidence>
<reference evidence="2 3" key="1">
    <citation type="submission" date="2023-07" db="EMBL/GenBank/DDBJ databases">
        <title>Sorghum-associated microbial communities from plants grown in Nebraska, USA.</title>
        <authorList>
            <person name="Schachtman D."/>
        </authorList>
    </citation>
    <scope>NUCLEOTIDE SEQUENCE [LARGE SCALE GENOMIC DNA]</scope>
    <source>
        <strain evidence="2 3">DS1730</strain>
    </source>
</reference>
<dbReference type="Proteomes" id="UP001184614">
    <property type="component" value="Unassembled WGS sequence"/>
</dbReference>
<proteinExistence type="predicted"/>
<keyword evidence="3" id="KW-1185">Reference proteome</keyword>